<dbReference type="Pfam" id="PF08534">
    <property type="entry name" value="Redoxin"/>
    <property type="match status" value="1"/>
</dbReference>
<keyword evidence="3" id="KW-0735">Signal-anchor</keyword>
<dbReference type="GO" id="GO:0017004">
    <property type="term" value="P:cytochrome complex assembly"/>
    <property type="evidence" value="ECO:0007669"/>
    <property type="project" value="UniProtKB-KW"/>
</dbReference>
<dbReference type="PATRIC" id="fig|342002.3.peg.3313"/>
<keyword evidence="2" id="KW-0201">Cytochrome c-type biogenesis</keyword>
<evidence type="ECO:0000313" key="7">
    <source>
        <dbReference type="EMBL" id="KKO60703.1"/>
    </source>
</evidence>
<evidence type="ECO:0000313" key="8">
    <source>
        <dbReference type="EMBL" id="OQZ94068.1"/>
    </source>
</evidence>
<comment type="caution">
    <text evidence="7">The sequence shown here is derived from an EMBL/GenBank/DDBJ whole genome shotgun (WGS) entry which is preliminary data.</text>
</comment>
<keyword evidence="3" id="KW-0812">Transmembrane</keyword>
<proteinExistence type="predicted"/>
<evidence type="ECO:0000259" key="6">
    <source>
        <dbReference type="PROSITE" id="PS51352"/>
    </source>
</evidence>
<dbReference type="EMBL" id="MVHH01000047">
    <property type="protein sequence ID" value="OQZ94068.1"/>
    <property type="molecule type" value="Genomic_DNA"/>
</dbReference>
<dbReference type="OrthoDB" id="9796554at2"/>
<dbReference type="PANTHER" id="PTHR42852">
    <property type="entry name" value="THIOL:DISULFIDE INTERCHANGE PROTEIN DSBE"/>
    <property type="match status" value="1"/>
</dbReference>
<dbReference type="Proteomes" id="UP000034416">
    <property type="component" value="Unassembled WGS sequence"/>
</dbReference>
<dbReference type="Gene3D" id="3.40.30.10">
    <property type="entry name" value="Glutaredoxin"/>
    <property type="match status" value="1"/>
</dbReference>
<dbReference type="PROSITE" id="PS51352">
    <property type="entry name" value="THIOREDOXIN_2"/>
    <property type="match status" value="1"/>
</dbReference>
<reference evidence="8 10" key="2">
    <citation type="submission" date="2016-12" db="EMBL/GenBank/DDBJ databases">
        <title>The new phylogeny of genus Mycobacterium.</title>
        <authorList>
            <person name="Tortoli E."/>
            <person name="Trovato A."/>
            <person name="Cirillo D.M."/>
        </authorList>
    </citation>
    <scope>NUCLEOTIDE SEQUENCE [LARGE SCALE GENOMIC DNA]</scope>
    <source>
        <strain evidence="8 10">DSM 44942</strain>
    </source>
</reference>
<dbReference type="InterPro" id="IPR050553">
    <property type="entry name" value="Thioredoxin_ResA/DsbE_sf"/>
</dbReference>
<dbReference type="InterPro" id="IPR013766">
    <property type="entry name" value="Thioredoxin_domain"/>
</dbReference>
<evidence type="ECO:0000313" key="9">
    <source>
        <dbReference type="Proteomes" id="UP000034416"/>
    </source>
</evidence>
<feature type="domain" description="Thioredoxin" evidence="6">
    <location>
        <begin position="57"/>
        <end position="207"/>
    </location>
</feature>
<keyword evidence="5" id="KW-0676">Redox-active center</keyword>
<name>A0A0M2WHH8_9MYCO</name>
<evidence type="ECO:0000256" key="1">
    <source>
        <dbReference type="ARBA" id="ARBA00004196"/>
    </source>
</evidence>
<dbReference type="RefSeq" id="WP_046686449.1">
    <property type="nucleotide sequence ID" value="NZ_JACKUJ010000008.1"/>
</dbReference>
<dbReference type="PANTHER" id="PTHR42852:SF6">
    <property type="entry name" value="THIOL:DISULFIDE INTERCHANGE PROTEIN DSBE"/>
    <property type="match status" value="1"/>
</dbReference>
<gene>
    <name evidence="8" type="ORF">BST15_17085</name>
    <name evidence="7" type="ORF">WR43_22360</name>
</gene>
<reference evidence="7 9" key="1">
    <citation type="submission" date="2015-04" db="EMBL/GenBank/DDBJ databases">
        <title>Genome sequence of Mycobacterium arupense GUC1.</title>
        <authorList>
            <person name="Greninger A.L."/>
            <person name="Cunningham G."/>
            <person name="Chiu C.Y."/>
            <person name="Miller S."/>
        </authorList>
    </citation>
    <scope>NUCLEOTIDE SEQUENCE [LARGE SCALE GENOMIC DNA]</scope>
    <source>
        <strain evidence="7 9">GUC1</strain>
    </source>
</reference>
<sequence>MSSSTRWTLAVLAVVAALLTGLVTELRREPAAAQHGRASAVSGATSDLAALRARADLPPCRVGPQGTGPSALRGVTVECAADGIPVDAAAMVAGRTVVLNLWAYWCGPCRDELRAFAEYQRRAGPGVTVVTVHQDDNQAAGLALLAELGVHLPTVQDGRRQIAAALRVPNVMPATVVLAADGSVARILPQPFANAEEIAAAVENSGR</sequence>
<dbReference type="InterPro" id="IPR017937">
    <property type="entry name" value="Thioredoxin_CS"/>
</dbReference>
<dbReference type="Proteomes" id="UP000192327">
    <property type="component" value="Unassembled WGS sequence"/>
</dbReference>
<evidence type="ECO:0000256" key="2">
    <source>
        <dbReference type="ARBA" id="ARBA00022748"/>
    </source>
</evidence>
<keyword evidence="10" id="KW-1185">Reference proteome</keyword>
<comment type="subcellular location">
    <subcellularLocation>
        <location evidence="1">Cell envelope</location>
    </subcellularLocation>
</comment>
<dbReference type="EMBL" id="LASW02000056">
    <property type="protein sequence ID" value="KKO60703.1"/>
    <property type="molecule type" value="Genomic_DNA"/>
</dbReference>
<dbReference type="STRING" id="342002.BST15_17085"/>
<dbReference type="CDD" id="cd02966">
    <property type="entry name" value="TlpA_like_family"/>
    <property type="match status" value="1"/>
</dbReference>
<dbReference type="GO" id="GO:0016491">
    <property type="term" value="F:oxidoreductase activity"/>
    <property type="evidence" value="ECO:0007669"/>
    <property type="project" value="InterPro"/>
</dbReference>
<evidence type="ECO:0000256" key="4">
    <source>
        <dbReference type="ARBA" id="ARBA00023157"/>
    </source>
</evidence>
<dbReference type="InterPro" id="IPR036249">
    <property type="entry name" value="Thioredoxin-like_sf"/>
</dbReference>
<evidence type="ECO:0000256" key="3">
    <source>
        <dbReference type="ARBA" id="ARBA00022968"/>
    </source>
</evidence>
<evidence type="ECO:0000256" key="5">
    <source>
        <dbReference type="ARBA" id="ARBA00023284"/>
    </source>
</evidence>
<keyword evidence="4" id="KW-1015">Disulfide bond</keyword>
<dbReference type="SUPFAM" id="SSF52833">
    <property type="entry name" value="Thioredoxin-like"/>
    <property type="match status" value="1"/>
</dbReference>
<dbReference type="PROSITE" id="PS00194">
    <property type="entry name" value="THIOREDOXIN_1"/>
    <property type="match status" value="1"/>
</dbReference>
<dbReference type="InterPro" id="IPR013740">
    <property type="entry name" value="Redoxin"/>
</dbReference>
<dbReference type="GO" id="GO:0030313">
    <property type="term" value="C:cell envelope"/>
    <property type="evidence" value="ECO:0007669"/>
    <property type="project" value="UniProtKB-SubCell"/>
</dbReference>
<dbReference type="AlphaFoldDB" id="A0A0M2WHH8"/>
<evidence type="ECO:0000313" key="10">
    <source>
        <dbReference type="Proteomes" id="UP000192327"/>
    </source>
</evidence>
<organism evidence="7 9">
    <name type="scientific">Mycolicibacter arupensis</name>
    <dbReference type="NCBI Taxonomy" id="342002"/>
    <lineage>
        <taxon>Bacteria</taxon>
        <taxon>Bacillati</taxon>
        <taxon>Actinomycetota</taxon>
        <taxon>Actinomycetes</taxon>
        <taxon>Mycobacteriales</taxon>
        <taxon>Mycobacteriaceae</taxon>
        <taxon>Mycolicibacter</taxon>
    </lineage>
</organism>
<accession>A0A0M2WHH8</accession>
<protein>
    <submittedName>
        <fullName evidence="7">Membrane protein</fullName>
    </submittedName>
</protein>